<sequence length="150" mass="16254">MNSVSRIVSINARRELLSNEESAQLRKQEEETEKKRAEHQARLEKEMKADGQQQPAKRIHDDTGEGGAPNVARLEAASTAAEAAKGGKRKRLSRWEVALKAALVTANLQDAANADTPVADAEIEEAVIRSHVRSEDPSDRDGGGDEDASS</sequence>
<evidence type="ECO:0000256" key="1">
    <source>
        <dbReference type="SAM" id="MobiDB-lite"/>
    </source>
</evidence>
<reference evidence="2 3" key="1">
    <citation type="journal article" date="2015" name="Genome Biol. Evol.">
        <title>Comparative Genomics of a Bacterivorous Green Alga Reveals Evolutionary Causalities and Consequences of Phago-Mixotrophic Mode of Nutrition.</title>
        <authorList>
            <person name="Burns J.A."/>
            <person name="Paasch A."/>
            <person name="Narechania A."/>
            <person name="Kim E."/>
        </authorList>
    </citation>
    <scope>NUCLEOTIDE SEQUENCE [LARGE SCALE GENOMIC DNA]</scope>
    <source>
        <strain evidence="2 3">PLY_AMNH</strain>
    </source>
</reference>
<feature type="region of interest" description="Disordered" evidence="1">
    <location>
        <begin position="17"/>
        <end position="69"/>
    </location>
</feature>
<dbReference type="EMBL" id="LGRX02025201">
    <property type="protein sequence ID" value="KAK3252786.1"/>
    <property type="molecule type" value="Genomic_DNA"/>
</dbReference>
<keyword evidence="3" id="KW-1185">Reference proteome</keyword>
<protein>
    <submittedName>
        <fullName evidence="2">Uncharacterized protein</fullName>
    </submittedName>
</protein>
<dbReference type="Proteomes" id="UP001190700">
    <property type="component" value="Unassembled WGS sequence"/>
</dbReference>
<feature type="region of interest" description="Disordered" evidence="1">
    <location>
        <begin position="126"/>
        <end position="150"/>
    </location>
</feature>
<evidence type="ECO:0000313" key="2">
    <source>
        <dbReference type="EMBL" id="KAK3252786.1"/>
    </source>
</evidence>
<proteinExistence type="predicted"/>
<comment type="caution">
    <text evidence="2">The sequence shown here is derived from an EMBL/GenBank/DDBJ whole genome shotgun (WGS) entry which is preliminary data.</text>
</comment>
<feature type="compositionally biased region" description="Basic and acidic residues" evidence="1">
    <location>
        <begin position="126"/>
        <end position="143"/>
    </location>
</feature>
<gene>
    <name evidence="2" type="ORF">CYMTET_37935</name>
</gene>
<name>A0AAE0F5H1_9CHLO</name>
<accession>A0AAE0F5H1</accession>
<dbReference type="AlphaFoldDB" id="A0AAE0F5H1"/>
<feature type="compositionally biased region" description="Basic and acidic residues" evidence="1">
    <location>
        <begin position="17"/>
        <end position="49"/>
    </location>
</feature>
<evidence type="ECO:0000313" key="3">
    <source>
        <dbReference type="Proteomes" id="UP001190700"/>
    </source>
</evidence>
<organism evidence="2 3">
    <name type="scientific">Cymbomonas tetramitiformis</name>
    <dbReference type="NCBI Taxonomy" id="36881"/>
    <lineage>
        <taxon>Eukaryota</taxon>
        <taxon>Viridiplantae</taxon>
        <taxon>Chlorophyta</taxon>
        <taxon>Pyramimonadophyceae</taxon>
        <taxon>Pyramimonadales</taxon>
        <taxon>Pyramimonadaceae</taxon>
        <taxon>Cymbomonas</taxon>
    </lineage>
</organism>